<comment type="subcellular location">
    <subcellularLocation>
        <location evidence="1">Cell membrane</location>
        <topology evidence="1">Multi-pass membrane protein</topology>
    </subcellularLocation>
</comment>
<dbReference type="GO" id="GO:0071111">
    <property type="term" value="F:cyclic-guanylate-specific phosphodiesterase activity"/>
    <property type="evidence" value="ECO:0007669"/>
    <property type="project" value="UniProtKB-EC"/>
</dbReference>
<evidence type="ECO:0000256" key="3">
    <source>
        <dbReference type="ARBA" id="ARBA00022475"/>
    </source>
</evidence>
<evidence type="ECO:0000256" key="9">
    <source>
        <dbReference type="ARBA" id="ARBA00034290"/>
    </source>
</evidence>
<dbReference type="SUPFAM" id="SSF141868">
    <property type="entry name" value="EAL domain-like"/>
    <property type="match status" value="1"/>
</dbReference>
<dbReference type="Pfam" id="PF00563">
    <property type="entry name" value="EAL"/>
    <property type="match status" value="1"/>
</dbReference>
<keyword evidence="4" id="KW-0973">c-di-GMP</keyword>
<dbReference type="EC" id="3.1.4.52" evidence="2"/>
<evidence type="ECO:0000256" key="6">
    <source>
        <dbReference type="ARBA" id="ARBA00022801"/>
    </source>
</evidence>
<evidence type="ECO:0000259" key="11">
    <source>
        <dbReference type="PROSITE" id="PS50883"/>
    </source>
</evidence>
<feature type="domain" description="EAL" evidence="11">
    <location>
        <begin position="252"/>
        <end position="508"/>
    </location>
</feature>
<evidence type="ECO:0000256" key="5">
    <source>
        <dbReference type="ARBA" id="ARBA00022692"/>
    </source>
</evidence>
<dbReference type="CDD" id="cd01948">
    <property type="entry name" value="EAL"/>
    <property type="match status" value="1"/>
</dbReference>
<keyword evidence="8 10" id="KW-0472">Membrane</keyword>
<keyword evidence="5 10" id="KW-0812">Transmembrane</keyword>
<keyword evidence="6" id="KW-0378">Hydrolase</keyword>
<organism evidence="12 13">
    <name type="scientific">Vibrio xiamenensis</name>
    <dbReference type="NCBI Taxonomy" id="861298"/>
    <lineage>
        <taxon>Bacteria</taxon>
        <taxon>Pseudomonadati</taxon>
        <taxon>Pseudomonadota</taxon>
        <taxon>Gammaproteobacteria</taxon>
        <taxon>Vibrionales</taxon>
        <taxon>Vibrionaceae</taxon>
        <taxon>Vibrio</taxon>
    </lineage>
</organism>
<gene>
    <name evidence="12" type="ORF">SAMN04488136_105119</name>
</gene>
<dbReference type="PROSITE" id="PS50883">
    <property type="entry name" value="EAL"/>
    <property type="match status" value="1"/>
</dbReference>
<reference evidence="12 13" key="1">
    <citation type="submission" date="2016-10" db="EMBL/GenBank/DDBJ databases">
        <authorList>
            <person name="de Groot N.N."/>
        </authorList>
    </citation>
    <scope>NUCLEOTIDE SEQUENCE [LARGE SCALE GENOMIC DNA]</scope>
    <source>
        <strain evidence="12 13">CGMCC 1.10228</strain>
    </source>
</reference>
<dbReference type="STRING" id="861298.SAMN04488136_105119"/>
<dbReference type="InterPro" id="IPR001633">
    <property type="entry name" value="EAL_dom"/>
</dbReference>
<keyword evidence="3" id="KW-1003">Cell membrane</keyword>
<evidence type="ECO:0000256" key="4">
    <source>
        <dbReference type="ARBA" id="ARBA00022636"/>
    </source>
</evidence>
<dbReference type="PANTHER" id="PTHR33121:SF79">
    <property type="entry name" value="CYCLIC DI-GMP PHOSPHODIESTERASE PDED-RELATED"/>
    <property type="match status" value="1"/>
</dbReference>
<dbReference type="Pfam" id="PF12792">
    <property type="entry name" value="CSS-motif"/>
    <property type="match status" value="1"/>
</dbReference>
<dbReference type="PANTHER" id="PTHR33121">
    <property type="entry name" value="CYCLIC DI-GMP PHOSPHODIESTERASE PDEF"/>
    <property type="match status" value="1"/>
</dbReference>
<accession>A0A1G7YH04</accession>
<sequence>MPTMPLLQLSRQSKSLIAFLLIPLLIVLPASLYITYDNVMHNLRSKAQTYVNRMDDVISQLHQENQKAMRAQNGCMAIREELLETSQLRELILLKDNLAVCSSKRGVMVSDMSQIIAQRVTQHSSMFFFDINDDPHQRTMVVIDTYPSKPESGSLALVDKSYLVDRLGQVANDQISYVTFKLGAKTFPQENPFYQNTFSYLGTSSLYGYSVLINANSNYVFSRASYTLFFCLLLSLAISGALLLANHHYRQRRSLAYDLRKGIQRQELFVMYQPIIGSQSGDLEGLEALVRWKHPDMNLVRPDIFVPLAERQNLVNDITDIVLEETLDNLKQLARNQNLDHKHAPLHIGINVAPQYLHEKQHINMLIEYGKAFAKIGFSLTIEITERQVLDAKGREALKTLRQHGIRIAIDDFGTGHTSLSVIQQTEFDYLKIDKCFVDSIGLDTVNAPVLNSIIDLAHRLGVRIIAEGVEDTSQADYLKTLNVHLLQGYLYSRPIDIDDLKKQLCPA</sequence>
<dbReference type="Gene3D" id="3.20.20.450">
    <property type="entry name" value="EAL domain"/>
    <property type="match status" value="1"/>
</dbReference>
<dbReference type="OrthoDB" id="675397at2"/>
<dbReference type="InterPro" id="IPR050706">
    <property type="entry name" value="Cyclic-di-GMP_PDE-like"/>
</dbReference>
<dbReference type="RefSeq" id="WP_093270907.1">
    <property type="nucleotide sequence ID" value="NZ_FNDD01000005.1"/>
</dbReference>
<evidence type="ECO:0000313" key="13">
    <source>
        <dbReference type="Proteomes" id="UP000198854"/>
    </source>
</evidence>
<evidence type="ECO:0000256" key="2">
    <source>
        <dbReference type="ARBA" id="ARBA00012282"/>
    </source>
</evidence>
<dbReference type="AlphaFoldDB" id="A0A1G7YH04"/>
<evidence type="ECO:0000256" key="10">
    <source>
        <dbReference type="SAM" id="Phobius"/>
    </source>
</evidence>
<dbReference type="SMART" id="SM00052">
    <property type="entry name" value="EAL"/>
    <property type="match status" value="1"/>
</dbReference>
<evidence type="ECO:0000256" key="7">
    <source>
        <dbReference type="ARBA" id="ARBA00022989"/>
    </source>
</evidence>
<protein>
    <recommendedName>
        <fullName evidence="2">cyclic-guanylate-specific phosphodiesterase</fullName>
        <ecNumber evidence="2">3.1.4.52</ecNumber>
    </recommendedName>
</protein>
<dbReference type="InterPro" id="IPR035919">
    <property type="entry name" value="EAL_sf"/>
</dbReference>
<keyword evidence="7 10" id="KW-1133">Transmembrane helix</keyword>
<evidence type="ECO:0000256" key="1">
    <source>
        <dbReference type="ARBA" id="ARBA00004651"/>
    </source>
</evidence>
<dbReference type="GO" id="GO:0005886">
    <property type="term" value="C:plasma membrane"/>
    <property type="evidence" value="ECO:0007669"/>
    <property type="project" value="UniProtKB-SubCell"/>
</dbReference>
<dbReference type="Proteomes" id="UP000198854">
    <property type="component" value="Unassembled WGS sequence"/>
</dbReference>
<feature type="transmembrane region" description="Helical" evidence="10">
    <location>
        <begin position="226"/>
        <end position="245"/>
    </location>
</feature>
<dbReference type="EMBL" id="FNDD01000005">
    <property type="protein sequence ID" value="SDG95637.1"/>
    <property type="molecule type" value="Genomic_DNA"/>
</dbReference>
<comment type="catalytic activity">
    <reaction evidence="9">
        <text>3',3'-c-di-GMP + H2O = 5'-phosphoguanylyl(3'-&gt;5')guanosine + H(+)</text>
        <dbReference type="Rhea" id="RHEA:24902"/>
        <dbReference type="ChEBI" id="CHEBI:15377"/>
        <dbReference type="ChEBI" id="CHEBI:15378"/>
        <dbReference type="ChEBI" id="CHEBI:58754"/>
        <dbReference type="ChEBI" id="CHEBI:58805"/>
        <dbReference type="EC" id="3.1.4.52"/>
    </reaction>
</comment>
<dbReference type="InterPro" id="IPR024744">
    <property type="entry name" value="CSS-motif_dom"/>
</dbReference>
<evidence type="ECO:0000313" key="12">
    <source>
        <dbReference type="EMBL" id="SDG95637.1"/>
    </source>
</evidence>
<keyword evidence="13" id="KW-1185">Reference proteome</keyword>
<evidence type="ECO:0000256" key="8">
    <source>
        <dbReference type="ARBA" id="ARBA00023136"/>
    </source>
</evidence>
<name>A0A1G7YH04_9VIBR</name>
<proteinExistence type="predicted"/>